<dbReference type="GO" id="GO:0000146">
    <property type="term" value="F:microfilament motor activity"/>
    <property type="evidence" value="ECO:0007669"/>
    <property type="project" value="TreeGrafter"/>
</dbReference>
<dbReference type="GeneID" id="59344234"/>
<dbReference type="OrthoDB" id="5549158at2759"/>
<name>A0A8H6W8J7_9AGAR</name>
<feature type="coiled-coil region" evidence="1">
    <location>
        <begin position="510"/>
        <end position="660"/>
    </location>
</feature>
<dbReference type="PANTHER" id="PTHR45615">
    <property type="entry name" value="MYOSIN HEAVY CHAIN, NON-MUSCLE"/>
    <property type="match status" value="1"/>
</dbReference>
<evidence type="ECO:0000313" key="4">
    <source>
        <dbReference type="EMBL" id="KAF7306991.1"/>
    </source>
</evidence>
<dbReference type="GO" id="GO:0005737">
    <property type="term" value="C:cytoplasm"/>
    <property type="evidence" value="ECO:0007669"/>
    <property type="project" value="TreeGrafter"/>
</dbReference>
<reference evidence="4" key="1">
    <citation type="submission" date="2020-05" db="EMBL/GenBank/DDBJ databases">
        <title>Mycena genomes resolve the evolution of fungal bioluminescence.</title>
        <authorList>
            <person name="Tsai I.J."/>
        </authorList>
    </citation>
    <scope>NUCLEOTIDE SEQUENCE</scope>
    <source>
        <strain evidence="4">171206Taipei</strain>
    </source>
</reference>
<evidence type="ECO:0000259" key="3">
    <source>
        <dbReference type="PROSITE" id="PS50913"/>
    </source>
</evidence>
<feature type="compositionally biased region" description="Polar residues" evidence="2">
    <location>
        <begin position="58"/>
        <end position="73"/>
    </location>
</feature>
<evidence type="ECO:0000313" key="5">
    <source>
        <dbReference type="Proteomes" id="UP000636479"/>
    </source>
</evidence>
<feature type="region of interest" description="Disordered" evidence="2">
    <location>
        <begin position="661"/>
        <end position="699"/>
    </location>
</feature>
<sequence>MFSTFVQNIAHPRPSSDSNPARPTSPAKHLQQHRPASPSPHKRTTLEDRLRASFTIGDASSSEPTPVASTRASPSPPKDAITEEQPTTPQPTTVLPLSPSSTPLPDSPVASPIQLEPPPNALPLEIPNDDPDPVADALPDIPQLTNVDALQERLKLVEQRFSDVSTSFKRLRAEKAAADAILRELTPLESVSDSHALRDYVQNIIMKAEMSTGEITRLNGRLETQESRIEELRDTHRLESSSQSAQIEHLKKQLSEAETLISASQGSVAQSTESAAAQTAEIERLQTDIEQSKRVAKEEEEKRVKAISLLKTVRQKLVKAEKDKDDAQREATALKEKEKAEGTASQAEKAKMQAEIEAVNAEREKAVTGLKTQFDKEISGIRERHEKEIATLRGQFELEALTTKSAHTKEVATLTSRVSSLDTSIITLTNDKNALFDQLQLRQAEVESAQSHIELLQSQITELEYQLRESQERFALLDQDISERRQEQDIRAREPSSSAEDIAQLVAATQAKYEVKLADARKNLSVAEKERNESEAQWSRKLREKVRENEELKQALGSTAQSLRIDEGQVEALQNEILRLKEELHVSQAELLQLKEDSASLADVEMSNKAQETETNAKISALEQLLEEAKSREAQLRANSKTLREELRKVQSSAALLERQRNPGVGYWTQRPTDQPETRTSTSSNSSDSRVASPSPVKQEEEVNLEYLRNVILQFLEHKEMRPNLVKVLSIILHFTPQETRSFQGGISPSKWLSFCKLFLSKQNDESPQASQRALSNSVLVLYRSFPGDAVLQEYLKIALQSELLPISIYVSTLLSAARSTELHSPATLDMLCRVALDSHYSSGKSSTDLADYDSPITVLNTLQDALALLTVVQRLRISHFHQLTTSASELVALLFSVVEISQGPPAQCIALLSEANAMLSQNSISQNVRQSLEAFTLSLGLFVGDSDVKASKSSESHAAHLVLGKNDTISSNNDTVSFSLTLNYLMMHRADELGIGSGLDPAKLFVSMFRWSSWAPPVFYTQLILSAFICLTETTTVSPLLWRSFIVSRLPSILSIFEKLVHVDGAPENWRGALQVAVTALMRRTELLERCDRLVNQFSATHLAQEGLTQTRSIFRDLLRQLQSSSLLDLQFILAIDPTHMQTEPQSETNEPDARRLQIDFEDVTVFIDRIWQEPQMHKAFADYAFSRFASAAASLDTEASSFWSRTLEIDSALDMVAMHQNLSELIFHALHCLQEFDCDPQTAVSYLGDVVLFLQLLLVRFHLSSDVFWCTGRQISSRFIRATAVVYNVNELEGPDLAAFNIWYKALFDRNSEGIEDTILRSVKPKTLLKISATLFSFALKDPNIDSEVLNNGISYFTGGPLLKWTLVGVVANLMQEIRVGGFSASTTKHFHVLRTLLLSQDCPRAVKCLCGQGLTSLLNDKRSQNGMPPADATAMLNTISQAWNHNTSVSPQQVSTPAQILGYPRRAIREAIGKARASKAPTLDIDRCINICGPEKFLRTLWSELLAPGDMDVCVRLATFAITIPRLPGFPPLMPTFFHTVLPNLISNIDTRQVGDQQVPGDLLGAIISSILTASLHLDVAFNELPRPILGQPSAVVARRLAADLRFKAQRQSNVSRIILQRLGSSQSIVNNFPIFKPTA</sequence>
<protein>
    <submittedName>
        <fullName evidence="4">Mediator of RNA polymerase II transcription subunit 5</fullName>
    </submittedName>
</protein>
<comment type="caution">
    <text evidence="4">The sequence shown here is derived from an EMBL/GenBank/DDBJ whole genome shotgun (WGS) entry which is preliminary data.</text>
</comment>
<gene>
    <name evidence="4" type="ORF">MIND_00491900</name>
</gene>
<dbReference type="SMART" id="SM00755">
    <property type="entry name" value="Grip"/>
    <property type="match status" value="1"/>
</dbReference>
<dbReference type="PROSITE" id="PS50913">
    <property type="entry name" value="GRIP"/>
    <property type="match status" value="1"/>
</dbReference>
<evidence type="ECO:0000256" key="1">
    <source>
        <dbReference type="SAM" id="Coils"/>
    </source>
</evidence>
<dbReference type="PANTHER" id="PTHR45615:SF40">
    <property type="entry name" value="MYOSIN HEAVY CHAIN, NON-MUSCLE"/>
    <property type="match status" value="1"/>
</dbReference>
<keyword evidence="1" id="KW-0175">Coiled coil</keyword>
<dbReference type="EMBL" id="JACAZF010000004">
    <property type="protein sequence ID" value="KAF7306991.1"/>
    <property type="molecule type" value="Genomic_DNA"/>
</dbReference>
<dbReference type="InterPro" id="IPR000237">
    <property type="entry name" value="GRIP_dom"/>
</dbReference>
<feature type="compositionally biased region" description="Low complexity" evidence="2">
    <location>
        <begin position="681"/>
        <end position="695"/>
    </location>
</feature>
<evidence type="ECO:0000256" key="2">
    <source>
        <dbReference type="SAM" id="MobiDB-lite"/>
    </source>
</evidence>
<organism evidence="4 5">
    <name type="scientific">Mycena indigotica</name>
    <dbReference type="NCBI Taxonomy" id="2126181"/>
    <lineage>
        <taxon>Eukaryota</taxon>
        <taxon>Fungi</taxon>
        <taxon>Dikarya</taxon>
        <taxon>Basidiomycota</taxon>
        <taxon>Agaricomycotina</taxon>
        <taxon>Agaricomycetes</taxon>
        <taxon>Agaricomycetidae</taxon>
        <taxon>Agaricales</taxon>
        <taxon>Marasmiineae</taxon>
        <taxon>Mycenaceae</taxon>
        <taxon>Mycena</taxon>
    </lineage>
</organism>
<feature type="compositionally biased region" description="Basic and acidic residues" evidence="2">
    <location>
        <begin position="319"/>
        <end position="341"/>
    </location>
</feature>
<dbReference type="Proteomes" id="UP000636479">
    <property type="component" value="Unassembled WGS sequence"/>
</dbReference>
<dbReference type="GO" id="GO:0016460">
    <property type="term" value="C:myosin II complex"/>
    <property type="evidence" value="ECO:0007669"/>
    <property type="project" value="TreeGrafter"/>
</dbReference>
<feature type="domain" description="GRIP" evidence="3">
    <location>
        <begin position="698"/>
        <end position="746"/>
    </location>
</feature>
<dbReference type="RefSeq" id="XP_037222010.1">
    <property type="nucleotide sequence ID" value="XM_037361718.1"/>
</dbReference>
<dbReference type="Gene3D" id="1.10.220.60">
    <property type="entry name" value="GRIP domain"/>
    <property type="match status" value="1"/>
</dbReference>
<feature type="compositionally biased region" description="Polar residues" evidence="2">
    <location>
        <begin position="670"/>
        <end position="680"/>
    </location>
</feature>
<feature type="region of interest" description="Disordered" evidence="2">
    <location>
        <begin position="1"/>
        <end position="135"/>
    </location>
</feature>
<dbReference type="GO" id="GO:0032982">
    <property type="term" value="C:myosin filament"/>
    <property type="evidence" value="ECO:0007669"/>
    <property type="project" value="TreeGrafter"/>
</dbReference>
<feature type="region of interest" description="Disordered" evidence="2">
    <location>
        <begin position="319"/>
        <end position="349"/>
    </location>
</feature>
<feature type="coiled-coil region" evidence="1">
    <location>
        <begin position="446"/>
        <end position="480"/>
    </location>
</feature>
<dbReference type="GO" id="GO:0051015">
    <property type="term" value="F:actin filament binding"/>
    <property type="evidence" value="ECO:0007669"/>
    <property type="project" value="TreeGrafter"/>
</dbReference>
<keyword evidence="5" id="KW-1185">Reference proteome</keyword>
<feature type="compositionally biased region" description="Low complexity" evidence="2">
    <location>
        <begin position="83"/>
        <end position="109"/>
    </location>
</feature>
<proteinExistence type="predicted"/>
<dbReference type="Pfam" id="PF01465">
    <property type="entry name" value="GRIP"/>
    <property type="match status" value="1"/>
</dbReference>
<accession>A0A8H6W8J7</accession>